<dbReference type="EMBL" id="JAPFIT010000011">
    <property type="protein sequence ID" value="MDC5739855.1"/>
    <property type="molecule type" value="Genomic_DNA"/>
</dbReference>
<accession>A0ABT5GS01</accession>
<protein>
    <submittedName>
        <fullName evidence="1">Uncharacterized protein</fullName>
    </submittedName>
</protein>
<dbReference type="RefSeq" id="WP_269999813.1">
    <property type="nucleotide sequence ID" value="NZ_JAPFIQ010000024.1"/>
</dbReference>
<keyword evidence="2" id="KW-1185">Reference proteome</keyword>
<evidence type="ECO:0000313" key="2">
    <source>
        <dbReference type="Proteomes" id="UP001150001"/>
    </source>
</evidence>
<reference evidence="1" key="1">
    <citation type="submission" date="2022-11" db="EMBL/GenBank/DDBJ databases">
        <title>Role of the vibriolysin VemA secreted by the emergent pathogen Vibrio europaeus in the colonization of Manila clam mucus.</title>
        <authorList>
            <person name="Martinez C."/>
            <person name="Rodriguez S."/>
            <person name="Vences A."/>
            <person name="Barja J.L."/>
            <person name="Toranzo A.E."/>
            <person name="Dubert J."/>
        </authorList>
    </citation>
    <scope>NUCLEOTIDE SEQUENCE</scope>
    <source>
        <strain evidence="1">3454</strain>
    </source>
</reference>
<proteinExistence type="predicted"/>
<organism evidence="1 2">
    <name type="scientific">Vibrio europaeus</name>
    <dbReference type="NCBI Taxonomy" id="300876"/>
    <lineage>
        <taxon>Bacteria</taxon>
        <taxon>Pseudomonadati</taxon>
        <taxon>Pseudomonadota</taxon>
        <taxon>Gammaproteobacteria</taxon>
        <taxon>Vibrionales</taxon>
        <taxon>Vibrionaceae</taxon>
        <taxon>Vibrio</taxon>
        <taxon>Vibrio oreintalis group</taxon>
    </lineage>
</organism>
<comment type="caution">
    <text evidence="1">The sequence shown here is derived from an EMBL/GenBank/DDBJ whole genome shotgun (WGS) entry which is preliminary data.</text>
</comment>
<sequence>MNTRTTANELLIDVAHERLNNWLVEHAVSIVNIESIYETKINTGDSRFTCLRLWYTD</sequence>
<evidence type="ECO:0000313" key="1">
    <source>
        <dbReference type="EMBL" id="MDC5739855.1"/>
    </source>
</evidence>
<dbReference type="Proteomes" id="UP001150001">
    <property type="component" value="Unassembled WGS sequence"/>
</dbReference>
<gene>
    <name evidence="1" type="ORF">OPW20_07235</name>
</gene>
<name>A0ABT5GS01_9VIBR</name>